<feature type="domain" description="Mce/MlaD" evidence="2">
    <location>
        <begin position="45"/>
        <end position="113"/>
    </location>
</feature>
<sequence length="445" mass="47769">METKANTTLIGLFTLGVLAAFGLFLWWFLRVGDSSNREDFRVVFTGPVSGLRTGSAVYFNGIRKGEVKRIDIDPSDPRKVVAIIGLQPGTPISTATRANLNVQLLSGIASLGLVNGPDPAQPLQRTAGAPPPQIGPDVPGGSDIMSGAQQTMNTLNGLVNRLDAVIAEGQGSFQQSLRNVEKFTAALGDNSDGVREFLGQTGEAAKQIAALAQRLDRVTTQIEGMMEGAQPGRITSILRNIDELTGGLNAQRDNFADLLRDARTAASSLTQTLGTVNEVAASFDVRALNRTLAGADRVIQSLDSERIGRAMANIDRFTQALGDNSANVDLLLKNAGEVSGKLNAMADRIDGLLKSFTGDGTNNMFAEFTATARSVRTLAERLDTRTAQLTTSISGFTDRTIRDIQSLSTDGRRTLTELERTLRSLERNPQRFIFGGSGVPEYNRR</sequence>
<gene>
    <name evidence="3" type="ORF">C6569_05955</name>
</gene>
<dbReference type="OrthoDB" id="9808689at2"/>
<dbReference type="PANTHER" id="PTHR36698:SF3">
    <property type="entry name" value="ABC-TYPE TRANSPORT AUXILIARY LIPOPROTEIN COMPONENT DOMAIN-CONTAINING PROTEIN"/>
    <property type="match status" value="1"/>
</dbReference>
<dbReference type="EMBL" id="CP027668">
    <property type="protein sequence ID" value="AVO44637.1"/>
    <property type="molecule type" value="Genomic_DNA"/>
</dbReference>
<proteinExistence type="predicted"/>
<feature type="transmembrane region" description="Helical" evidence="1">
    <location>
        <begin position="7"/>
        <end position="29"/>
    </location>
</feature>
<dbReference type="AlphaFoldDB" id="A0A2S0N9G0"/>
<organism evidence="3 4">
    <name type="scientific">Phreatobacter cathodiphilus</name>
    <dbReference type="NCBI Taxonomy" id="1868589"/>
    <lineage>
        <taxon>Bacteria</taxon>
        <taxon>Pseudomonadati</taxon>
        <taxon>Pseudomonadota</taxon>
        <taxon>Alphaproteobacteria</taxon>
        <taxon>Hyphomicrobiales</taxon>
        <taxon>Phreatobacteraceae</taxon>
        <taxon>Phreatobacter</taxon>
    </lineage>
</organism>
<dbReference type="PANTHER" id="PTHR36698">
    <property type="entry name" value="BLL5892 PROTEIN"/>
    <property type="match status" value="1"/>
</dbReference>
<name>A0A2S0N9G0_9HYPH</name>
<dbReference type="RefSeq" id="WP_106747980.1">
    <property type="nucleotide sequence ID" value="NZ_CP027668.1"/>
</dbReference>
<protein>
    <recommendedName>
        <fullName evidence="2">Mce/MlaD domain-containing protein</fullName>
    </recommendedName>
</protein>
<dbReference type="InterPro" id="IPR003399">
    <property type="entry name" value="Mce/MlaD"/>
</dbReference>
<keyword evidence="4" id="KW-1185">Reference proteome</keyword>
<keyword evidence="1" id="KW-1133">Transmembrane helix</keyword>
<dbReference type="Pfam" id="PF02470">
    <property type="entry name" value="MlaD"/>
    <property type="match status" value="1"/>
</dbReference>
<dbReference type="Proteomes" id="UP000237889">
    <property type="component" value="Chromosome"/>
</dbReference>
<accession>A0A2S0N9G0</accession>
<evidence type="ECO:0000313" key="4">
    <source>
        <dbReference type="Proteomes" id="UP000237889"/>
    </source>
</evidence>
<evidence type="ECO:0000259" key="2">
    <source>
        <dbReference type="Pfam" id="PF02470"/>
    </source>
</evidence>
<keyword evidence="1" id="KW-0472">Membrane</keyword>
<evidence type="ECO:0000256" key="1">
    <source>
        <dbReference type="SAM" id="Phobius"/>
    </source>
</evidence>
<dbReference type="SUPFAM" id="SSF58104">
    <property type="entry name" value="Methyl-accepting chemotaxis protein (MCP) signaling domain"/>
    <property type="match status" value="1"/>
</dbReference>
<keyword evidence="1" id="KW-0812">Transmembrane</keyword>
<reference evidence="3 4" key="1">
    <citation type="submission" date="2018-03" db="EMBL/GenBank/DDBJ databases">
        <title>Genome sequencing of Phreatobacter sp.</title>
        <authorList>
            <person name="Kim S.-J."/>
            <person name="Heo J."/>
            <person name="Kwon S.-W."/>
        </authorList>
    </citation>
    <scope>NUCLEOTIDE SEQUENCE [LARGE SCALE GENOMIC DNA]</scope>
    <source>
        <strain evidence="3 4">S-12</strain>
    </source>
</reference>
<evidence type="ECO:0000313" key="3">
    <source>
        <dbReference type="EMBL" id="AVO44637.1"/>
    </source>
</evidence>
<dbReference type="KEGG" id="phr:C6569_05955"/>